<evidence type="ECO:0000313" key="1">
    <source>
        <dbReference type="EMBL" id="ORX98719.1"/>
    </source>
</evidence>
<dbReference type="InParanoid" id="A0A1Y1YL31"/>
<accession>A0A1Y1YL31</accession>
<dbReference type="Proteomes" id="UP000193498">
    <property type="component" value="Unassembled WGS sequence"/>
</dbReference>
<dbReference type="SMART" id="SM00248">
    <property type="entry name" value="ANK"/>
    <property type="match status" value="4"/>
</dbReference>
<dbReference type="AlphaFoldDB" id="A0A1Y1YL31"/>
<name>A0A1Y1YL31_9FUNG</name>
<gene>
    <name evidence="1" type="ORF">K493DRAFT_313546</name>
</gene>
<evidence type="ECO:0000313" key="2">
    <source>
        <dbReference type="Proteomes" id="UP000193498"/>
    </source>
</evidence>
<protein>
    <submittedName>
        <fullName evidence="1">Uncharacterized protein</fullName>
    </submittedName>
</protein>
<organism evidence="1 2">
    <name type="scientific">Basidiobolus meristosporus CBS 931.73</name>
    <dbReference type="NCBI Taxonomy" id="1314790"/>
    <lineage>
        <taxon>Eukaryota</taxon>
        <taxon>Fungi</taxon>
        <taxon>Fungi incertae sedis</taxon>
        <taxon>Zoopagomycota</taxon>
        <taxon>Entomophthoromycotina</taxon>
        <taxon>Basidiobolomycetes</taxon>
        <taxon>Basidiobolales</taxon>
        <taxon>Basidiobolaceae</taxon>
        <taxon>Basidiobolus</taxon>
    </lineage>
</organism>
<dbReference type="Gene3D" id="1.25.40.20">
    <property type="entry name" value="Ankyrin repeat-containing domain"/>
    <property type="match status" value="1"/>
</dbReference>
<keyword evidence="2" id="KW-1185">Reference proteome</keyword>
<dbReference type="InterPro" id="IPR002110">
    <property type="entry name" value="Ankyrin_rpt"/>
</dbReference>
<comment type="caution">
    <text evidence="1">The sequence shown here is derived from an EMBL/GenBank/DDBJ whole genome shotgun (WGS) entry which is preliminary data.</text>
</comment>
<dbReference type="EMBL" id="MCFE01000109">
    <property type="protein sequence ID" value="ORX98719.1"/>
    <property type="molecule type" value="Genomic_DNA"/>
</dbReference>
<reference evidence="1 2" key="1">
    <citation type="submission" date="2016-07" db="EMBL/GenBank/DDBJ databases">
        <title>Pervasive Adenine N6-methylation of Active Genes in Fungi.</title>
        <authorList>
            <consortium name="DOE Joint Genome Institute"/>
            <person name="Mondo S.J."/>
            <person name="Dannebaum R.O."/>
            <person name="Kuo R.C."/>
            <person name="Labutti K."/>
            <person name="Haridas S."/>
            <person name="Kuo A."/>
            <person name="Salamov A."/>
            <person name="Ahrendt S.R."/>
            <person name="Lipzen A."/>
            <person name="Sullivan W."/>
            <person name="Andreopoulos W.B."/>
            <person name="Clum A."/>
            <person name="Lindquist E."/>
            <person name="Daum C."/>
            <person name="Ramamoorthy G.K."/>
            <person name="Gryganskyi A."/>
            <person name="Culley D."/>
            <person name="Magnuson J.K."/>
            <person name="James T.Y."/>
            <person name="O'Malley M.A."/>
            <person name="Stajich J.E."/>
            <person name="Spatafora J.W."/>
            <person name="Visel A."/>
            <person name="Grigoriev I.V."/>
        </authorList>
    </citation>
    <scope>NUCLEOTIDE SEQUENCE [LARGE SCALE GENOMIC DNA]</scope>
    <source>
        <strain evidence="1 2">CBS 931.73</strain>
    </source>
</reference>
<sequence>MSDLLGLPLRVLEDILAFSDSLVVWTWVSRDLRQLILSSTGLKTRWLIYTYLRARSQFSPKETTWLDRNEQQSNGSEEASSNQRLVEDILDGGDSELALLYWRQYQSDYSFEEDLTTYGRWLRADPYHNHGFISNFYKCLPRNPAFLDEEVVKLLAKEHRYRYEEMFDSILLAAVRDNNPSTLSLILHDSPDPQVIKRFPLAYSIGVGAREVTLMMLKEFRVGYTMCHAIACIKEGDLETLECMIHRSPHKSDIWDGIFCGFMRAFGLGLARGSQQAIQLTLDTLVCPNSRISFGLDSWEMHPNARQSLKLEPWKSVLKQICLCACDVQIFDFTMDACARLSRVGRTVWCEEALLACSLFYPHHFTSTLVSHLLSTGVNPNASDGLALWNTGFNFTNGGYSEYERWTYGVLPIDQQEVTRKTYVQLAVILLKSGLLVTEKLLGKMVSAGFHKFLQTLLEEDQLPPLSHSRSLLGIALDARFSSNTMIRFLLDNGVAAEPSHFLLCVSKGQLDIVRMIYEHMQTIEETTLAQALEISVKRVHLEVVEFLLEKGVSIETLLHGFSVSYVATGSMVETQGVVRFHQDGIRVDFGESDWSTNNWQDYVFLKMMRMLGTTWVRIQGVKNVDIRISRQNTNERFTIRRT</sequence>
<dbReference type="InterPro" id="IPR036770">
    <property type="entry name" value="Ankyrin_rpt-contain_sf"/>
</dbReference>
<dbReference type="SUPFAM" id="SSF140860">
    <property type="entry name" value="Pseudo ankyrin repeat-like"/>
    <property type="match status" value="1"/>
</dbReference>
<feature type="non-terminal residue" evidence="1">
    <location>
        <position position="643"/>
    </location>
</feature>
<dbReference type="OrthoDB" id="194358at2759"/>
<proteinExistence type="predicted"/>